<dbReference type="InterPro" id="IPR011990">
    <property type="entry name" value="TPR-like_helical_dom_sf"/>
</dbReference>
<sequence length="188" mass="21207">MTSPLPSPLPIDPVFQLVLEVPVRTPCPDLPRRLTNLFQELALEEPPRPVEEIEDQIWALWSSHEDRIAEETMAAAVESLSSGSLKTARPLLDHLVAMYPDWPEAWNKRAMLASIEKRDADSLLDIAQTLRLEPRHFGAVAGFGNLCLRHGHLNEARAAFQIALGINPHMEDLRDMLENLSPHHLMLH</sequence>
<dbReference type="SUPFAM" id="SSF48452">
    <property type="entry name" value="TPR-like"/>
    <property type="match status" value="1"/>
</dbReference>
<gene>
    <name evidence="1" type="ORF">FHR70_003140</name>
</gene>
<dbReference type="EMBL" id="JACHWB010000004">
    <property type="protein sequence ID" value="MBB3020059.1"/>
    <property type="molecule type" value="Genomic_DNA"/>
</dbReference>
<reference evidence="1 2" key="1">
    <citation type="submission" date="2020-08" db="EMBL/GenBank/DDBJ databases">
        <title>The Agave Microbiome: Exploring the role of microbial communities in plant adaptations to desert environments.</title>
        <authorList>
            <person name="Partida-Martinez L.P."/>
        </authorList>
    </citation>
    <scope>NUCLEOTIDE SEQUENCE [LARGE SCALE GENOMIC DNA]</scope>
    <source>
        <strain evidence="1 2">AT3.9</strain>
    </source>
</reference>
<dbReference type="AlphaFoldDB" id="A0A7W4YY97"/>
<evidence type="ECO:0000313" key="1">
    <source>
        <dbReference type="EMBL" id="MBB3020059.1"/>
    </source>
</evidence>
<evidence type="ECO:0000313" key="2">
    <source>
        <dbReference type="Proteomes" id="UP000532010"/>
    </source>
</evidence>
<accession>A0A7W4YY97</accession>
<organism evidence="1 2">
    <name type="scientific">Microvirga lupini</name>
    <dbReference type="NCBI Taxonomy" id="420324"/>
    <lineage>
        <taxon>Bacteria</taxon>
        <taxon>Pseudomonadati</taxon>
        <taxon>Pseudomonadota</taxon>
        <taxon>Alphaproteobacteria</taxon>
        <taxon>Hyphomicrobiales</taxon>
        <taxon>Methylobacteriaceae</taxon>
        <taxon>Microvirga</taxon>
    </lineage>
</organism>
<keyword evidence="2" id="KW-1185">Reference proteome</keyword>
<comment type="caution">
    <text evidence="1">The sequence shown here is derived from an EMBL/GenBank/DDBJ whole genome shotgun (WGS) entry which is preliminary data.</text>
</comment>
<dbReference type="Gene3D" id="1.25.40.10">
    <property type="entry name" value="Tetratricopeptide repeat domain"/>
    <property type="match status" value="1"/>
</dbReference>
<proteinExistence type="predicted"/>
<name>A0A7W4YY97_9HYPH</name>
<protein>
    <submittedName>
        <fullName evidence="1">Tfp pilus assembly protein PilF</fullName>
    </submittedName>
</protein>
<dbReference type="RefSeq" id="WP_183451724.1">
    <property type="nucleotide sequence ID" value="NZ_JACHWB010000004.1"/>
</dbReference>
<dbReference type="Proteomes" id="UP000532010">
    <property type="component" value="Unassembled WGS sequence"/>
</dbReference>